<feature type="region of interest" description="Disordered" evidence="5">
    <location>
        <begin position="1"/>
        <end position="34"/>
    </location>
</feature>
<evidence type="ECO:0000313" key="7">
    <source>
        <dbReference type="EMBL" id="OQR68469.1"/>
    </source>
</evidence>
<evidence type="ECO:0000256" key="1">
    <source>
        <dbReference type="ARBA" id="ARBA00004123"/>
    </source>
</evidence>
<keyword evidence="8" id="KW-1185">Reference proteome</keyword>
<evidence type="ECO:0000256" key="5">
    <source>
        <dbReference type="SAM" id="MobiDB-lite"/>
    </source>
</evidence>
<evidence type="ECO:0000313" key="8">
    <source>
        <dbReference type="Proteomes" id="UP000192247"/>
    </source>
</evidence>
<organism evidence="7 8">
    <name type="scientific">Tropilaelaps mercedesae</name>
    <dbReference type="NCBI Taxonomy" id="418985"/>
    <lineage>
        <taxon>Eukaryota</taxon>
        <taxon>Metazoa</taxon>
        <taxon>Ecdysozoa</taxon>
        <taxon>Arthropoda</taxon>
        <taxon>Chelicerata</taxon>
        <taxon>Arachnida</taxon>
        <taxon>Acari</taxon>
        <taxon>Parasitiformes</taxon>
        <taxon>Mesostigmata</taxon>
        <taxon>Gamasina</taxon>
        <taxon>Dermanyssoidea</taxon>
        <taxon>Laelapidae</taxon>
        <taxon>Tropilaelaps</taxon>
    </lineage>
</organism>
<gene>
    <name evidence="7" type="ORF">BIW11_12890</name>
</gene>
<keyword evidence="4" id="KW-0539">Nucleus</keyword>
<dbReference type="Pfam" id="PF08265">
    <property type="entry name" value="YL1_C"/>
    <property type="match status" value="1"/>
</dbReference>
<feature type="domain" description="Vps72/YL1 C-terminal" evidence="6">
    <location>
        <begin position="92"/>
        <end position="121"/>
    </location>
</feature>
<dbReference type="InParanoid" id="A0A1V9X4D3"/>
<evidence type="ECO:0000256" key="3">
    <source>
        <dbReference type="ARBA" id="ARBA00023163"/>
    </source>
</evidence>
<dbReference type="OrthoDB" id="49520at2759"/>
<dbReference type="PANTHER" id="PTHR31200:SF1">
    <property type="entry name" value="INO80 COMPLEX SUBUNIT C"/>
    <property type="match status" value="1"/>
</dbReference>
<dbReference type="GO" id="GO:0006338">
    <property type="term" value="P:chromatin remodeling"/>
    <property type="evidence" value="ECO:0007669"/>
    <property type="project" value="InterPro"/>
</dbReference>
<name>A0A1V9X4D3_9ACAR</name>
<evidence type="ECO:0000259" key="6">
    <source>
        <dbReference type="SMART" id="SM00993"/>
    </source>
</evidence>
<dbReference type="EMBL" id="MNPL01024579">
    <property type="protein sequence ID" value="OQR68469.1"/>
    <property type="molecule type" value="Genomic_DNA"/>
</dbReference>
<dbReference type="AlphaFoldDB" id="A0A1V9X4D3"/>
<keyword evidence="2" id="KW-0805">Transcription regulation</keyword>
<dbReference type="Proteomes" id="UP000192247">
    <property type="component" value="Unassembled WGS sequence"/>
</dbReference>
<dbReference type="GO" id="GO:0031011">
    <property type="term" value="C:Ino80 complex"/>
    <property type="evidence" value="ECO:0007669"/>
    <property type="project" value="InterPro"/>
</dbReference>
<dbReference type="SMART" id="SM00993">
    <property type="entry name" value="YL1_C"/>
    <property type="match status" value="1"/>
</dbReference>
<accession>A0A1V9X4D3</accession>
<dbReference type="InterPro" id="IPR013272">
    <property type="entry name" value="Vps72/YL1_C"/>
</dbReference>
<comment type="subcellular location">
    <subcellularLocation>
        <location evidence="1">Nucleus</location>
    </subcellularLocation>
</comment>
<dbReference type="FunCoup" id="A0A1V9X4D3">
    <property type="interactions" value="10"/>
</dbReference>
<keyword evidence="3" id="KW-0804">Transcription</keyword>
<sequence>MAKKRNSTGTSEDSGPGKTPHLDDDERGTTGCNTSKRFKKASYAAKCVKPESNKPRIIKNLKQVTTAERLYPSGVASYGSIEMHNTTKPAKKYSDISGLPAKYTDPHTKLYYADAEEYARIRYLSADQIAGYLSLRRANIPTS</sequence>
<evidence type="ECO:0000256" key="2">
    <source>
        <dbReference type="ARBA" id="ARBA00023015"/>
    </source>
</evidence>
<dbReference type="STRING" id="418985.A0A1V9X4D3"/>
<reference evidence="7 8" key="1">
    <citation type="journal article" date="2017" name="Gigascience">
        <title>Draft genome of the honey bee ectoparasitic mite, Tropilaelaps mercedesae, is shaped by the parasitic life history.</title>
        <authorList>
            <person name="Dong X."/>
            <person name="Armstrong S.D."/>
            <person name="Xia D."/>
            <person name="Makepeace B.L."/>
            <person name="Darby A.C."/>
            <person name="Kadowaki T."/>
        </authorList>
    </citation>
    <scope>NUCLEOTIDE SEQUENCE [LARGE SCALE GENOMIC DNA]</scope>
    <source>
        <strain evidence="7">Wuxi-XJTLU</strain>
    </source>
</reference>
<dbReference type="PANTHER" id="PTHR31200">
    <property type="entry name" value="INO80 COMPLEX SUBUNIT C"/>
    <property type="match status" value="1"/>
</dbReference>
<protein>
    <submittedName>
        <fullName evidence="7">INO80 complex subunit C-like</fullName>
    </submittedName>
</protein>
<proteinExistence type="predicted"/>
<dbReference type="InterPro" id="IPR029525">
    <property type="entry name" value="INO80C/Ies6"/>
</dbReference>
<evidence type="ECO:0000256" key="4">
    <source>
        <dbReference type="ARBA" id="ARBA00023242"/>
    </source>
</evidence>
<comment type="caution">
    <text evidence="7">The sequence shown here is derived from an EMBL/GenBank/DDBJ whole genome shotgun (WGS) entry which is preliminary data.</text>
</comment>